<evidence type="ECO:0000313" key="3">
    <source>
        <dbReference type="EMBL" id="MFD1609386.1"/>
    </source>
</evidence>
<dbReference type="SUPFAM" id="SSF55729">
    <property type="entry name" value="Acyl-CoA N-acyltransferases (Nat)"/>
    <property type="match status" value="1"/>
</dbReference>
<dbReference type="InterPro" id="IPR016181">
    <property type="entry name" value="Acyl_CoA_acyltransferase"/>
</dbReference>
<keyword evidence="3" id="KW-0012">Acyltransferase</keyword>
<evidence type="ECO:0000313" key="4">
    <source>
        <dbReference type="Proteomes" id="UP001597221"/>
    </source>
</evidence>
<organism evidence="3 4">
    <name type="scientific">Oceanobacillus luteolus</name>
    <dbReference type="NCBI Taxonomy" id="1274358"/>
    <lineage>
        <taxon>Bacteria</taxon>
        <taxon>Bacillati</taxon>
        <taxon>Bacillota</taxon>
        <taxon>Bacilli</taxon>
        <taxon>Bacillales</taxon>
        <taxon>Bacillaceae</taxon>
        <taxon>Oceanobacillus</taxon>
    </lineage>
</organism>
<evidence type="ECO:0000256" key="1">
    <source>
        <dbReference type="ARBA" id="ARBA00022679"/>
    </source>
</evidence>
<dbReference type="PANTHER" id="PTHR13947">
    <property type="entry name" value="GNAT FAMILY N-ACETYLTRANSFERASE"/>
    <property type="match status" value="1"/>
</dbReference>
<keyword evidence="4" id="KW-1185">Reference proteome</keyword>
<proteinExistence type="predicted"/>
<gene>
    <name evidence="3" type="ORF">ACFSBH_17345</name>
</gene>
<keyword evidence="1 3" id="KW-0808">Transferase</keyword>
<evidence type="ECO:0000259" key="2">
    <source>
        <dbReference type="PROSITE" id="PS51186"/>
    </source>
</evidence>
<dbReference type="EC" id="2.3.-.-" evidence="3"/>
<dbReference type="PROSITE" id="PS51186">
    <property type="entry name" value="GNAT"/>
    <property type="match status" value="1"/>
</dbReference>
<dbReference type="GO" id="GO:0016746">
    <property type="term" value="F:acyltransferase activity"/>
    <property type="evidence" value="ECO:0007669"/>
    <property type="project" value="UniProtKB-KW"/>
</dbReference>
<dbReference type="PANTHER" id="PTHR13947:SF37">
    <property type="entry name" value="LD18367P"/>
    <property type="match status" value="1"/>
</dbReference>
<feature type="domain" description="N-acetyltransferase" evidence="2">
    <location>
        <begin position="1"/>
        <end position="158"/>
    </location>
</feature>
<dbReference type="EMBL" id="JBHUDE010000156">
    <property type="protein sequence ID" value="MFD1609386.1"/>
    <property type="molecule type" value="Genomic_DNA"/>
</dbReference>
<dbReference type="InterPro" id="IPR050769">
    <property type="entry name" value="NAT_camello-type"/>
</dbReference>
<dbReference type="Pfam" id="PF00583">
    <property type="entry name" value="Acetyltransf_1"/>
    <property type="match status" value="1"/>
</dbReference>
<accession>A0ABW4HV16</accession>
<dbReference type="RefSeq" id="WP_251516324.1">
    <property type="nucleotide sequence ID" value="NZ_JAMBON010000034.1"/>
</dbReference>
<sequence>MIIREIQEKDNQNMEAIIKQSLESVNLNIPGTAYFDPYLGKLTSYYDTQPQASYWVAVNDEDEAVGGVGIGPFVNHEGIGELQKLYLAPEAQGKGIAKKLMNIALEFASKHYTHCYLETFESLFQANHLYEKYGFKKLEQPLSGSEHNACDTWYIKEL</sequence>
<reference evidence="4" key="1">
    <citation type="journal article" date="2019" name="Int. J. Syst. Evol. Microbiol.">
        <title>The Global Catalogue of Microorganisms (GCM) 10K type strain sequencing project: providing services to taxonomists for standard genome sequencing and annotation.</title>
        <authorList>
            <consortium name="The Broad Institute Genomics Platform"/>
            <consortium name="The Broad Institute Genome Sequencing Center for Infectious Disease"/>
            <person name="Wu L."/>
            <person name="Ma J."/>
        </authorList>
    </citation>
    <scope>NUCLEOTIDE SEQUENCE [LARGE SCALE GENOMIC DNA]</scope>
    <source>
        <strain evidence="4">CGMCC 1.12376</strain>
    </source>
</reference>
<name>A0ABW4HV16_9BACI</name>
<dbReference type="InterPro" id="IPR000182">
    <property type="entry name" value="GNAT_dom"/>
</dbReference>
<dbReference type="CDD" id="cd04301">
    <property type="entry name" value="NAT_SF"/>
    <property type="match status" value="1"/>
</dbReference>
<comment type="caution">
    <text evidence="3">The sequence shown here is derived from an EMBL/GenBank/DDBJ whole genome shotgun (WGS) entry which is preliminary data.</text>
</comment>
<dbReference type="Gene3D" id="3.40.630.30">
    <property type="match status" value="1"/>
</dbReference>
<dbReference type="Proteomes" id="UP001597221">
    <property type="component" value="Unassembled WGS sequence"/>
</dbReference>
<protein>
    <submittedName>
        <fullName evidence="3">GNAT family N-acetyltransferase</fullName>
        <ecNumber evidence="3">2.3.-.-</ecNumber>
    </submittedName>
</protein>